<dbReference type="SUPFAM" id="SSF49503">
    <property type="entry name" value="Cupredoxins"/>
    <property type="match status" value="2"/>
</dbReference>
<dbReference type="EMBL" id="JAAOAS010000234">
    <property type="protein sequence ID" value="KAF5584075.1"/>
    <property type="molecule type" value="Genomic_DNA"/>
</dbReference>
<evidence type="ECO:0000256" key="2">
    <source>
        <dbReference type="ARBA" id="ARBA00023295"/>
    </source>
</evidence>
<protein>
    <submittedName>
        <fullName evidence="6">Glycoside hydrolase</fullName>
    </submittedName>
</protein>
<comment type="caution">
    <text evidence="6">The sequence shown here is derived from an EMBL/GenBank/DDBJ whole genome shotgun (WGS) entry which is preliminary data.</text>
</comment>
<dbReference type="OrthoDB" id="2121828at2759"/>
<keyword evidence="1 6" id="KW-0378">Hydrolase</keyword>
<evidence type="ECO:0000259" key="5">
    <source>
        <dbReference type="Pfam" id="PF18120"/>
    </source>
</evidence>
<dbReference type="GO" id="GO:0009341">
    <property type="term" value="C:beta-galactosidase complex"/>
    <property type="evidence" value="ECO:0007669"/>
    <property type="project" value="InterPro"/>
</dbReference>
<dbReference type="Proteomes" id="UP000546213">
    <property type="component" value="Unassembled WGS sequence"/>
</dbReference>
<feature type="domain" description="Glycoside hydrolase family 42 N-terminal" evidence="3">
    <location>
        <begin position="475"/>
        <end position="628"/>
    </location>
</feature>
<dbReference type="AlphaFoldDB" id="A0A8H5L5E0"/>
<evidence type="ECO:0000259" key="3">
    <source>
        <dbReference type="Pfam" id="PF02449"/>
    </source>
</evidence>
<dbReference type="Gene3D" id="3.20.20.80">
    <property type="entry name" value="Glycosidases"/>
    <property type="match status" value="1"/>
</dbReference>
<dbReference type="GO" id="GO:0005507">
    <property type="term" value="F:copper ion binding"/>
    <property type="evidence" value="ECO:0007669"/>
    <property type="project" value="InterPro"/>
</dbReference>
<dbReference type="InterPro" id="IPR040719">
    <property type="entry name" value="DUF5597"/>
</dbReference>
<dbReference type="InterPro" id="IPR008972">
    <property type="entry name" value="Cupredoxin"/>
</dbReference>
<name>A0A8H5L5E0_9HYPO</name>
<dbReference type="Pfam" id="PF07731">
    <property type="entry name" value="Cu-oxidase_2"/>
    <property type="match status" value="1"/>
</dbReference>
<evidence type="ECO:0000313" key="6">
    <source>
        <dbReference type="EMBL" id="KAF5584075.1"/>
    </source>
</evidence>
<organism evidence="6 7">
    <name type="scientific">Fusarium pseudocircinatum</name>
    <dbReference type="NCBI Taxonomy" id="56676"/>
    <lineage>
        <taxon>Eukaryota</taxon>
        <taxon>Fungi</taxon>
        <taxon>Dikarya</taxon>
        <taxon>Ascomycota</taxon>
        <taxon>Pezizomycotina</taxon>
        <taxon>Sordariomycetes</taxon>
        <taxon>Hypocreomycetidae</taxon>
        <taxon>Hypocreales</taxon>
        <taxon>Nectriaceae</taxon>
        <taxon>Fusarium</taxon>
        <taxon>Fusarium fujikuroi species complex</taxon>
    </lineage>
</organism>
<dbReference type="Gene3D" id="2.60.40.420">
    <property type="entry name" value="Cupredoxins - blue copper proteins"/>
    <property type="match status" value="1"/>
</dbReference>
<keyword evidence="2" id="KW-0326">Glycosidase</keyword>
<reference evidence="6 7" key="1">
    <citation type="submission" date="2020-05" db="EMBL/GenBank/DDBJ databases">
        <title>Identification and distribution of gene clusters putatively required for synthesis of sphingolipid metabolism inhibitors in phylogenetically diverse species of the filamentous fungus Fusarium.</title>
        <authorList>
            <person name="Kim H.-S."/>
            <person name="Busman M."/>
            <person name="Brown D.W."/>
            <person name="Divon H."/>
            <person name="Uhlig S."/>
            <person name="Proctor R.H."/>
        </authorList>
    </citation>
    <scope>NUCLEOTIDE SEQUENCE [LARGE SCALE GENOMIC DNA]</scope>
    <source>
        <strain evidence="6 7">NRRL 36939</strain>
    </source>
</reference>
<dbReference type="InterPro" id="IPR017853">
    <property type="entry name" value="GH"/>
</dbReference>
<evidence type="ECO:0000259" key="4">
    <source>
        <dbReference type="Pfam" id="PF07731"/>
    </source>
</evidence>
<accession>A0A8H5L5E0</accession>
<evidence type="ECO:0000313" key="7">
    <source>
        <dbReference type="Proteomes" id="UP000546213"/>
    </source>
</evidence>
<dbReference type="Pfam" id="PF02449">
    <property type="entry name" value="Glyco_hydro_42"/>
    <property type="match status" value="1"/>
</dbReference>
<proteinExistence type="predicted"/>
<dbReference type="FunFam" id="3.20.20.80:FF:000135">
    <property type="entry name" value="Beta-galactosidase, putative, bgl35A"/>
    <property type="match status" value="1"/>
</dbReference>
<dbReference type="Pfam" id="PF18120">
    <property type="entry name" value="DUF5597"/>
    <property type="match status" value="1"/>
</dbReference>
<sequence length="986" mass="110110">MTNISRKGLAGAVYVAPSPDRRRPYHLITNDTLELRQINQAEREIRHMIIQNHQHRDTVWKLLRMRAEGSEYYCYDSILVNGKGRVHCRQPEYDYINGQKLDQKGCIQPPGLPDESCTPSQADYEIVYIPNASRVTILVRLDAGPGDHTIRISSTSMLQNLHGYAILRYPAKRLPQYGEPMALPLVPEEDVHVRHDGSTKPDCITADGQLLPPYPPQPPPSAGKHHLGKADLTIRLAAGSQPSKTEKYVPEYFLNEKPWQLFHGSMLPVLFHAPNQTLDKPIIGNLPLGSVVDLIIENQINETIPLYKHGEPSWFLGSRGQQKFPGKTVQDVFGSGSKSLNLQDPALVIVHNLPALGWSVLRFKVTSQQATILHAAKLRYFALGMSVPILEGITEETPIKIPESVVNRPHVEFKPAHDGIFGQSPLDYVKANPLLHPYLQRDGNVTRLIVNGKPFLMLAGELHNSSLSSAHYMADVWQSMRKQGINTLLGSVGWEQIEPVEGVFDFSTLDEAILSARQHDMHLVLLWFGAYKNASSIYAPSWVKKDVKRFPRAQIIEAGGGRKILHAVTSLSSECVKADAKAFGKLMAHLKDFDSGHWTVLMVQIENEPGILGDSRDRSPLAEAAFKEPVPESLLHHLANNQQHPKFAKRFHNISKDGRHTWGEAFEPGLLADEAFMAFHFSRYLEQVAAEGKISYPIPFYANAWLKLDLETMDRSNPPSIVTSTIVAGGDKPGMYPSGGPCPHVFDIWRFGAPSLDFLSPDNYFNDYDMVCRDYVHKGNPLFIPEQRRDQHGARRAWLAYGTYSALGVSPFGIDTGPEDIGREYRLLSQVKDFVLGAAPEDRFGFYFDEMQEPPKLEVPWLRVFGDMQVTIERAFVFGKKGPGGGMIIRLAEHKFLCVGYGFQARFESMKKGVVFTGFLQAKELEATQDGGLRPLRILNGDETRGGMALVMPNQEPDYGDVPIATSVPARTGIAEVEVYTLEEGS</sequence>
<dbReference type="GO" id="GO:0004565">
    <property type="term" value="F:beta-galactosidase activity"/>
    <property type="evidence" value="ECO:0007669"/>
    <property type="project" value="InterPro"/>
</dbReference>
<gene>
    <name evidence="6" type="ORF">FPCIR_8766</name>
</gene>
<keyword evidence="7" id="KW-1185">Reference proteome</keyword>
<feature type="domain" description="DUF5597" evidence="5">
    <location>
        <begin position="822"/>
        <end position="949"/>
    </location>
</feature>
<dbReference type="GO" id="GO:0016491">
    <property type="term" value="F:oxidoreductase activity"/>
    <property type="evidence" value="ECO:0007669"/>
    <property type="project" value="InterPro"/>
</dbReference>
<evidence type="ECO:0000256" key="1">
    <source>
        <dbReference type="ARBA" id="ARBA00022801"/>
    </source>
</evidence>
<feature type="domain" description="Plastocyanin-like" evidence="4">
    <location>
        <begin position="280"/>
        <end position="392"/>
    </location>
</feature>
<dbReference type="GO" id="GO:0005975">
    <property type="term" value="P:carbohydrate metabolic process"/>
    <property type="evidence" value="ECO:0007669"/>
    <property type="project" value="InterPro"/>
</dbReference>
<dbReference type="Gene3D" id="2.60.220.20">
    <property type="entry name" value="putative beta-Galactosidase from caulobacter crescentus"/>
    <property type="match status" value="1"/>
</dbReference>
<dbReference type="SUPFAM" id="SSF51445">
    <property type="entry name" value="(Trans)glycosidases"/>
    <property type="match status" value="1"/>
</dbReference>
<dbReference type="InterPro" id="IPR013529">
    <property type="entry name" value="Glyco_hydro_42_N"/>
</dbReference>
<dbReference type="InterPro" id="IPR011706">
    <property type="entry name" value="Cu-oxidase_C"/>
</dbReference>